<keyword evidence="10" id="KW-0902">Two-component regulatory system</keyword>
<protein>
    <submittedName>
        <fullName evidence="14">Sensor histidine kinase</fullName>
        <ecNumber evidence="14">2.7.13.3</ecNumber>
    </submittedName>
</protein>
<keyword evidence="15" id="KW-1185">Reference proteome</keyword>
<dbReference type="InterPro" id="IPR050640">
    <property type="entry name" value="Bact_2-comp_sensor_kinase"/>
</dbReference>
<evidence type="ECO:0000256" key="11">
    <source>
        <dbReference type="ARBA" id="ARBA00023136"/>
    </source>
</evidence>
<dbReference type="GO" id="GO:0004673">
    <property type="term" value="F:protein histidine kinase activity"/>
    <property type="evidence" value="ECO:0007669"/>
    <property type="project" value="UniProtKB-EC"/>
</dbReference>
<evidence type="ECO:0000259" key="13">
    <source>
        <dbReference type="PROSITE" id="PS50885"/>
    </source>
</evidence>
<comment type="caution">
    <text evidence="14">The sequence shown here is derived from an EMBL/GenBank/DDBJ whole genome shotgun (WGS) entry which is preliminary data.</text>
</comment>
<gene>
    <name evidence="14" type="ORF">ACFQ2I_01915</name>
</gene>
<evidence type="ECO:0000256" key="7">
    <source>
        <dbReference type="ARBA" id="ARBA00022777"/>
    </source>
</evidence>
<evidence type="ECO:0000313" key="15">
    <source>
        <dbReference type="Proteomes" id="UP001596989"/>
    </source>
</evidence>
<dbReference type="Pfam" id="PF00672">
    <property type="entry name" value="HAMP"/>
    <property type="match status" value="1"/>
</dbReference>
<dbReference type="CDD" id="cd06225">
    <property type="entry name" value="HAMP"/>
    <property type="match status" value="1"/>
</dbReference>
<evidence type="ECO:0000256" key="4">
    <source>
        <dbReference type="ARBA" id="ARBA00022679"/>
    </source>
</evidence>
<keyword evidence="2" id="KW-1003">Cell membrane</keyword>
<keyword evidence="3" id="KW-0597">Phosphoprotein</keyword>
<proteinExistence type="predicted"/>
<reference evidence="15" key="1">
    <citation type="journal article" date="2019" name="Int. J. Syst. Evol. Microbiol.">
        <title>The Global Catalogue of Microorganisms (GCM) 10K type strain sequencing project: providing services to taxonomists for standard genome sequencing and annotation.</title>
        <authorList>
            <consortium name="The Broad Institute Genomics Platform"/>
            <consortium name="The Broad Institute Genome Sequencing Center for Infectious Disease"/>
            <person name="Wu L."/>
            <person name="Ma J."/>
        </authorList>
    </citation>
    <scope>NUCLEOTIDE SEQUENCE [LARGE SCALE GENOMIC DNA]</scope>
    <source>
        <strain evidence="15">CCUG 59129</strain>
    </source>
</reference>
<organism evidence="14 15">
    <name type="scientific">Paenibacillus chungangensis</name>
    <dbReference type="NCBI Taxonomy" id="696535"/>
    <lineage>
        <taxon>Bacteria</taxon>
        <taxon>Bacillati</taxon>
        <taxon>Bacillota</taxon>
        <taxon>Bacilli</taxon>
        <taxon>Bacillales</taxon>
        <taxon>Paenibacillaceae</taxon>
        <taxon>Paenibacillus</taxon>
    </lineage>
</organism>
<keyword evidence="4 14" id="KW-0808">Transferase</keyword>
<feature type="transmembrane region" description="Helical" evidence="12">
    <location>
        <begin position="287"/>
        <end position="307"/>
    </location>
</feature>
<dbReference type="PANTHER" id="PTHR34220:SF11">
    <property type="entry name" value="SENSOR PROTEIN KINASE HPTS"/>
    <property type="match status" value="1"/>
</dbReference>
<sequence length="585" mass="67952">MEIIRRKRFTIYPKLLLGFLTAILPVYLLGILLNQGVANSLREQILQSMQTNVKFYLSSLGDELNKIEKFKESLVIDEDLMTLATVAPAMSENELREAILRMERKLTLLQDSSSYIADVTIHIPLINKGIKPGNYKEGVSHEDMNAMRAVMQKQESPLFWWNEKLMLASYYPDSALTARSPVFLIEVEIDRKMILHDLRNAVEQGGAVLYFNGFKKTISNHALNQAENDIMTLLEEEGSSTANSVIFTISDNHYLVSMQKSLYYDMTLAIYTPESYIMSDFEKFDRWFWLLFILSMIVIALFSYWIFKAIRTPLRKVLKAFRKVEQGQLSVRITQSSNDEFRDLSDQFNKMVGQLQALIQEVYEQQIRRQQSELKQLQSQINPHFLYNSFFILHQLIEFEDIANARKFVHYLGNYFQYITRDAKSELPLGQEIKHAEAYVNIQTMRFGPRIDVQFQSIPQQYEALYVPRLIVQPIIENAYQHGLESKVSSGKLHMTNETKDGMLYIRVEDNGSELTTDELYKLREQLYKDVNEMETTGMFNVHRRLQIKFGPSAGVDVYRNQWNGLGVAVKIPVGMEEEYACTDY</sequence>
<keyword evidence="6" id="KW-0547">Nucleotide-binding</keyword>
<keyword evidence="11 12" id="KW-0472">Membrane</keyword>
<keyword evidence="7 14" id="KW-0418">Kinase</keyword>
<evidence type="ECO:0000256" key="10">
    <source>
        <dbReference type="ARBA" id="ARBA00023012"/>
    </source>
</evidence>
<dbReference type="InterPro" id="IPR010559">
    <property type="entry name" value="Sig_transdc_His_kin_internal"/>
</dbReference>
<dbReference type="Pfam" id="PF06580">
    <property type="entry name" value="His_kinase"/>
    <property type="match status" value="1"/>
</dbReference>
<name>A0ABW3HKX6_9BACL</name>
<keyword evidence="8" id="KW-0067">ATP-binding</keyword>
<dbReference type="SMART" id="SM00304">
    <property type="entry name" value="HAMP"/>
    <property type="match status" value="1"/>
</dbReference>
<keyword evidence="9 12" id="KW-1133">Transmembrane helix</keyword>
<evidence type="ECO:0000256" key="9">
    <source>
        <dbReference type="ARBA" id="ARBA00022989"/>
    </source>
</evidence>
<evidence type="ECO:0000256" key="1">
    <source>
        <dbReference type="ARBA" id="ARBA00004651"/>
    </source>
</evidence>
<dbReference type="SUPFAM" id="SSF158472">
    <property type="entry name" value="HAMP domain-like"/>
    <property type="match status" value="1"/>
</dbReference>
<evidence type="ECO:0000256" key="5">
    <source>
        <dbReference type="ARBA" id="ARBA00022692"/>
    </source>
</evidence>
<dbReference type="Proteomes" id="UP001596989">
    <property type="component" value="Unassembled WGS sequence"/>
</dbReference>
<dbReference type="PANTHER" id="PTHR34220">
    <property type="entry name" value="SENSOR HISTIDINE KINASE YPDA"/>
    <property type="match status" value="1"/>
</dbReference>
<dbReference type="SUPFAM" id="SSF55874">
    <property type="entry name" value="ATPase domain of HSP90 chaperone/DNA topoisomerase II/histidine kinase"/>
    <property type="match status" value="1"/>
</dbReference>
<dbReference type="RefSeq" id="WP_377561785.1">
    <property type="nucleotide sequence ID" value="NZ_JBHTJZ010000004.1"/>
</dbReference>
<comment type="subcellular location">
    <subcellularLocation>
        <location evidence="1">Cell membrane</location>
        <topology evidence="1">Multi-pass membrane protein</topology>
    </subcellularLocation>
</comment>
<dbReference type="PROSITE" id="PS50885">
    <property type="entry name" value="HAMP"/>
    <property type="match status" value="1"/>
</dbReference>
<evidence type="ECO:0000256" key="3">
    <source>
        <dbReference type="ARBA" id="ARBA00022553"/>
    </source>
</evidence>
<dbReference type="InterPro" id="IPR003660">
    <property type="entry name" value="HAMP_dom"/>
</dbReference>
<evidence type="ECO:0000256" key="8">
    <source>
        <dbReference type="ARBA" id="ARBA00022840"/>
    </source>
</evidence>
<dbReference type="InterPro" id="IPR036890">
    <property type="entry name" value="HATPase_C_sf"/>
</dbReference>
<dbReference type="EMBL" id="JBHTJZ010000004">
    <property type="protein sequence ID" value="MFD0958139.1"/>
    <property type="molecule type" value="Genomic_DNA"/>
</dbReference>
<dbReference type="EC" id="2.7.13.3" evidence="14"/>
<dbReference type="Gene3D" id="3.30.565.10">
    <property type="entry name" value="Histidine kinase-like ATPase, C-terminal domain"/>
    <property type="match status" value="1"/>
</dbReference>
<dbReference type="Gene3D" id="6.10.340.10">
    <property type="match status" value="1"/>
</dbReference>
<keyword evidence="5 12" id="KW-0812">Transmembrane</keyword>
<evidence type="ECO:0000313" key="14">
    <source>
        <dbReference type="EMBL" id="MFD0958139.1"/>
    </source>
</evidence>
<evidence type="ECO:0000256" key="12">
    <source>
        <dbReference type="SAM" id="Phobius"/>
    </source>
</evidence>
<feature type="domain" description="HAMP" evidence="13">
    <location>
        <begin position="308"/>
        <end position="360"/>
    </location>
</feature>
<evidence type="ECO:0000256" key="6">
    <source>
        <dbReference type="ARBA" id="ARBA00022741"/>
    </source>
</evidence>
<accession>A0ABW3HKX6</accession>
<evidence type="ECO:0000256" key="2">
    <source>
        <dbReference type="ARBA" id="ARBA00022475"/>
    </source>
</evidence>